<gene>
    <name evidence="3" type="ORF">CSC94_21185</name>
</gene>
<dbReference type="Proteomes" id="UP000221168">
    <property type="component" value="Unassembled WGS sequence"/>
</dbReference>
<comment type="caution">
    <text evidence="3">The sequence shown here is derived from an EMBL/GenBank/DDBJ whole genome shotgun (WGS) entry which is preliminary data.</text>
</comment>
<feature type="transmembrane region" description="Helical" evidence="2">
    <location>
        <begin position="130"/>
        <end position="149"/>
    </location>
</feature>
<evidence type="ECO:0000313" key="4">
    <source>
        <dbReference type="Proteomes" id="UP000221168"/>
    </source>
</evidence>
<feature type="region of interest" description="Disordered" evidence="1">
    <location>
        <begin position="1"/>
        <end position="21"/>
    </location>
</feature>
<keyword evidence="2" id="KW-0472">Membrane</keyword>
<accession>A0A2G1QHP6</accession>
<keyword evidence="4" id="KW-1185">Reference proteome</keyword>
<dbReference type="EMBL" id="PDVP01000019">
    <property type="protein sequence ID" value="PHP65046.1"/>
    <property type="molecule type" value="Genomic_DNA"/>
</dbReference>
<sequence>MPSRPAATATTWPKPRPAGSVATCRHSDGPRAQVFPAGQNRGATGCVTGSVVPSKELRVVKYAVAYLAALVIFLAMDFVWLGYVARNFYWSRMDSLLLDQPRMGVAAVFYLVWVAGLVWFALVPAMGTGLLSTALVNGALFGLFTYLTYNGTNLAVLKGYDPVIAVTDTSWGMVVGAVSSGLAFVIVRALGLLEAGN</sequence>
<name>A0A2G1QHP6_9HYPH</name>
<feature type="transmembrane region" description="Helical" evidence="2">
    <location>
        <begin position="103"/>
        <end position="123"/>
    </location>
</feature>
<dbReference type="Pfam" id="PF09945">
    <property type="entry name" value="DUF2177"/>
    <property type="match status" value="1"/>
</dbReference>
<feature type="transmembrane region" description="Helical" evidence="2">
    <location>
        <begin position="63"/>
        <end position="83"/>
    </location>
</feature>
<evidence type="ECO:0000256" key="1">
    <source>
        <dbReference type="SAM" id="MobiDB-lite"/>
    </source>
</evidence>
<evidence type="ECO:0008006" key="5">
    <source>
        <dbReference type="Google" id="ProtNLM"/>
    </source>
</evidence>
<keyword evidence="2" id="KW-1133">Transmembrane helix</keyword>
<keyword evidence="2" id="KW-0812">Transmembrane</keyword>
<evidence type="ECO:0000313" key="3">
    <source>
        <dbReference type="EMBL" id="PHP65046.1"/>
    </source>
</evidence>
<proteinExistence type="predicted"/>
<feature type="transmembrane region" description="Helical" evidence="2">
    <location>
        <begin position="169"/>
        <end position="193"/>
    </location>
</feature>
<organism evidence="3 4">
    <name type="scientific">Zhengella mangrovi</name>
    <dbReference type="NCBI Taxonomy" id="1982044"/>
    <lineage>
        <taxon>Bacteria</taxon>
        <taxon>Pseudomonadati</taxon>
        <taxon>Pseudomonadota</taxon>
        <taxon>Alphaproteobacteria</taxon>
        <taxon>Hyphomicrobiales</taxon>
        <taxon>Notoacmeibacteraceae</taxon>
        <taxon>Zhengella</taxon>
    </lineage>
</organism>
<dbReference type="InterPro" id="IPR018687">
    <property type="entry name" value="DUF2177_membr"/>
</dbReference>
<evidence type="ECO:0000256" key="2">
    <source>
        <dbReference type="SAM" id="Phobius"/>
    </source>
</evidence>
<reference evidence="3 4" key="1">
    <citation type="submission" date="2017-10" db="EMBL/GenBank/DDBJ databases">
        <title>Sedimentibacterium mangrovi gen. nov., sp. nov., a novel member of family Phyllobacteriacea isolated from mangrove sediment.</title>
        <authorList>
            <person name="Liao H."/>
            <person name="Tian Y."/>
        </authorList>
    </citation>
    <scope>NUCLEOTIDE SEQUENCE [LARGE SCALE GENOMIC DNA]</scope>
    <source>
        <strain evidence="3 4">X9-2-2</strain>
    </source>
</reference>
<dbReference type="AlphaFoldDB" id="A0A2G1QHP6"/>
<protein>
    <recommendedName>
        <fullName evidence="5">DUF2177 domain-containing protein</fullName>
    </recommendedName>
</protein>
<dbReference type="OrthoDB" id="166547at2"/>